<proteinExistence type="predicted"/>
<name>X6NNT8_RETFI</name>
<dbReference type="PANTHER" id="PTHR19848:SF8">
    <property type="entry name" value="F-BOX AND WD REPEAT DOMAIN CONTAINING 7"/>
    <property type="match status" value="1"/>
</dbReference>
<dbReference type="EMBL" id="ASPP01007111">
    <property type="protein sequence ID" value="ETO27681.1"/>
    <property type="molecule type" value="Genomic_DNA"/>
</dbReference>
<accession>X6NNT8</accession>
<dbReference type="InterPro" id="IPR001680">
    <property type="entry name" value="WD40_rpt"/>
</dbReference>
<dbReference type="PROSITE" id="PS50294">
    <property type="entry name" value="WD_REPEATS_REGION"/>
    <property type="match status" value="1"/>
</dbReference>
<dbReference type="AlphaFoldDB" id="X6NNT8"/>
<dbReference type="PANTHER" id="PTHR19848">
    <property type="entry name" value="WD40 REPEAT PROTEIN"/>
    <property type="match status" value="1"/>
</dbReference>
<dbReference type="PROSITE" id="PS50082">
    <property type="entry name" value="WD_REPEATS_2"/>
    <property type="match status" value="3"/>
</dbReference>
<keyword evidence="2" id="KW-0677">Repeat</keyword>
<reference evidence="4 5" key="1">
    <citation type="journal article" date="2013" name="Curr. Biol.">
        <title>The Genome of the Foraminiferan Reticulomyxa filosa.</title>
        <authorList>
            <person name="Glockner G."/>
            <person name="Hulsmann N."/>
            <person name="Schleicher M."/>
            <person name="Noegel A.A."/>
            <person name="Eichinger L."/>
            <person name="Gallinger C."/>
            <person name="Pawlowski J."/>
            <person name="Sierra R."/>
            <person name="Euteneuer U."/>
            <person name="Pillet L."/>
            <person name="Moustafa A."/>
            <person name="Platzer M."/>
            <person name="Groth M."/>
            <person name="Szafranski K."/>
            <person name="Schliwa M."/>
        </authorList>
    </citation>
    <scope>NUCLEOTIDE SEQUENCE [LARGE SCALE GENOMIC DNA]</scope>
</reference>
<comment type="caution">
    <text evidence="4">The sequence shown here is derived from an EMBL/GenBank/DDBJ whole genome shotgun (WGS) entry which is preliminary data.</text>
</comment>
<feature type="repeat" description="WD" evidence="3">
    <location>
        <begin position="194"/>
        <end position="235"/>
    </location>
</feature>
<dbReference type="InterPro" id="IPR019775">
    <property type="entry name" value="WD40_repeat_CS"/>
</dbReference>
<keyword evidence="1 3" id="KW-0853">WD repeat</keyword>
<dbReference type="SMART" id="SM00320">
    <property type="entry name" value="WD40"/>
    <property type="match status" value="4"/>
</dbReference>
<dbReference type="InterPro" id="IPR011047">
    <property type="entry name" value="Quinoprotein_ADH-like_sf"/>
</dbReference>
<organism evidence="4 5">
    <name type="scientific">Reticulomyxa filosa</name>
    <dbReference type="NCBI Taxonomy" id="46433"/>
    <lineage>
        <taxon>Eukaryota</taxon>
        <taxon>Sar</taxon>
        <taxon>Rhizaria</taxon>
        <taxon>Retaria</taxon>
        <taxon>Foraminifera</taxon>
        <taxon>Monothalamids</taxon>
        <taxon>Reticulomyxidae</taxon>
        <taxon>Reticulomyxa</taxon>
    </lineage>
</organism>
<evidence type="ECO:0000256" key="2">
    <source>
        <dbReference type="ARBA" id="ARBA00022737"/>
    </source>
</evidence>
<gene>
    <name evidence="4" type="ORF">RFI_09453</name>
</gene>
<dbReference type="Pfam" id="PF00400">
    <property type="entry name" value="WD40"/>
    <property type="match status" value="3"/>
</dbReference>
<dbReference type="SUPFAM" id="SSF50998">
    <property type="entry name" value="Quinoprotein alcohol dehydrogenase-like"/>
    <property type="match status" value="1"/>
</dbReference>
<sequence length="283" mass="32525">MYFNFKKKKKREKEIDIVLESWLRLSYIRWGWINEFNKFIAEYVHFFFFFFFFDNFQTNKKKKKKKIKKCDRPDISSNIKFSPDGHTIASTGSYGVSLQSVESGKEIKNYNNGMGWATKVHFSVDGKMIIAPFDNRQVRIWKIGTETIPEIRYQHSERVTGAHFSSDNKTAVSSSADGKIWLWNVDTMSAIKQLGNALSYITDVKFSLDDKKVAVSTVDKTIQLWNVESGKITLELKGHEDVVTSVQFSPVNSTIASSSKDIPFDYGIRYQGNRLGYSKGIPI</sequence>
<dbReference type="Gene3D" id="2.130.10.10">
    <property type="entry name" value="YVTN repeat-like/Quinoprotein amine dehydrogenase"/>
    <property type="match status" value="1"/>
</dbReference>
<dbReference type="PROSITE" id="PS00678">
    <property type="entry name" value="WD_REPEATS_1"/>
    <property type="match status" value="1"/>
</dbReference>
<dbReference type="Proteomes" id="UP000023152">
    <property type="component" value="Unassembled WGS sequence"/>
</dbReference>
<dbReference type="InterPro" id="IPR015943">
    <property type="entry name" value="WD40/YVTN_repeat-like_dom_sf"/>
</dbReference>
<feature type="repeat" description="WD" evidence="3">
    <location>
        <begin position="236"/>
        <end position="261"/>
    </location>
</feature>
<evidence type="ECO:0000313" key="4">
    <source>
        <dbReference type="EMBL" id="ETO27681.1"/>
    </source>
</evidence>
<keyword evidence="5" id="KW-1185">Reference proteome</keyword>
<feature type="repeat" description="WD" evidence="3">
    <location>
        <begin position="152"/>
        <end position="193"/>
    </location>
</feature>
<evidence type="ECO:0000256" key="1">
    <source>
        <dbReference type="ARBA" id="ARBA00022574"/>
    </source>
</evidence>
<evidence type="ECO:0000256" key="3">
    <source>
        <dbReference type="PROSITE-ProRule" id="PRU00221"/>
    </source>
</evidence>
<evidence type="ECO:0000313" key="5">
    <source>
        <dbReference type="Proteomes" id="UP000023152"/>
    </source>
</evidence>
<protein>
    <submittedName>
        <fullName evidence="4">WD repeat-containing protein</fullName>
    </submittedName>
</protein>